<keyword evidence="1" id="KW-0812">Transmembrane</keyword>
<feature type="chain" id="PRO_5046385220" description="DUF1236 domain-containing protein" evidence="2">
    <location>
        <begin position="25"/>
        <end position="139"/>
    </location>
</feature>
<evidence type="ECO:0000313" key="4">
    <source>
        <dbReference type="Proteomes" id="UP001156882"/>
    </source>
</evidence>
<keyword evidence="1" id="KW-1133">Transmembrane helix</keyword>
<feature type="transmembrane region" description="Helical" evidence="1">
    <location>
        <begin position="48"/>
        <end position="66"/>
    </location>
</feature>
<evidence type="ECO:0000256" key="1">
    <source>
        <dbReference type="SAM" id="Phobius"/>
    </source>
</evidence>
<organism evidence="3 4">
    <name type="scientific">Labrys miyagiensis</name>
    <dbReference type="NCBI Taxonomy" id="346912"/>
    <lineage>
        <taxon>Bacteria</taxon>
        <taxon>Pseudomonadati</taxon>
        <taxon>Pseudomonadota</taxon>
        <taxon>Alphaproteobacteria</taxon>
        <taxon>Hyphomicrobiales</taxon>
        <taxon>Xanthobacteraceae</taxon>
        <taxon>Labrys</taxon>
    </lineage>
</organism>
<name>A0ABQ6CM94_9HYPH</name>
<dbReference type="Pfam" id="PF06823">
    <property type="entry name" value="DUF1236"/>
    <property type="match status" value="1"/>
</dbReference>
<evidence type="ECO:0008006" key="5">
    <source>
        <dbReference type="Google" id="ProtNLM"/>
    </source>
</evidence>
<proteinExistence type="predicted"/>
<dbReference type="RefSeq" id="WP_284314031.1">
    <property type="nucleotide sequence ID" value="NZ_BSPC01000038.1"/>
</dbReference>
<feature type="signal peptide" evidence="2">
    <location>
        <begin position="1"/>
        <end position="24"/>
    </location>
</feature>
<reference evidence="4" key="1">
    <citation type="journal article" date="2019" name="Int. J. Syst. Evol. Microbiol.">
        <title>The Global Catalogue of Microorganisms (GCM) 10K type strain sequencing project: providing services to taxonomists for standard genome sequencing and annotation.</title>
        <authorList>
            <consortium name="The Broad Institute Genomics Platform"/>
            <consortium name="The Broad Institute Genome Sequencing Center for Infectious Disease"/>
            <person name="Wu L."/>
            <person name="Ma J."/>
        </authorList>
    </citation>
    <scope>NUCLEOTIDE SEQUENCE [LARGE SCALE GENOMIC DNA]</scope>
    <source>
        <strain evidence="4">NBRC 101365</strain>
    </source>
</reference>
<keyword evidence="4" id="KW-1185">Reference proteome</keyword>
<evidence type="ECO:0000313" key="3">
    <source>
        <dbReference type="EMBL" id="GLS20955.1"/>
    </source>
</evidence>
<sequence>MSGRFMLFASAMAYCLALTAPVYAQGVLPGAKNGAEQGNDAAGPVGGVVGGAVGAVTGGINGLIGIKERPRFKQYVIEQHPQVFHYKKPVAVGAVLPAEGVQYYAVPAEYGHVTYQYADVNGEVVLVEPSTRRIVQIIQ</sequence>
<comment type="caution">
    <text evidence="3">The sequence shown here is derived from an EMBL/GenBank/DDBJ whole genome shotgun (WGS) entry which is preliminary data.</text>
</comment>
<evidence type="ECO:0000256" key="2">
    <source>
        <dbReference type="SAM" id="SignalP"/>
    </source>
</evidence>
<dbReference type="InterPro" id="IPR009642">
    <property type="entry name" value="DUF1236"/>
</dbReference>
<dbReference type="EMBL" id="BSPC01000038">
    <property type="protein sequence ID" value="GLS20955.1"/>
    <property type="molecule type" value="Genomic_DNA"/>
</dbReference>
<gene>
    <name evidence="3" type="ORF">GCM10007874_39720</name>
</gene>
<protein>
    <recommendedName>
        <fullName evidence="5">DUF1236 domain-containing protein</fullName>
    </recommendedName>
</protein>
<keyword evidence="2" id="KW-0732">Signal</keyword>
<accession>A0ABQ6CM94</accession>
<keyword evidence="1" id="KW-0472">Membrane</keyword>
<dbReference type="Proteomes" id="UP001156882">
    <property type="component" value="Unassembled WGS sequence"/>
</dbReference>